<dbReference type="AlphaFoldDB" id="A0A699I5K1"/>
<feature type="compositionally biased region" description="Acidic residues" evidence="1">
    <location>
        <begin position="119"/>
        <end position="129"/>
    </location>
</feature>
<proteinExistence type="predicted"/>
<gene>
    <name evidence="2" type="ORF">Tci_488201</name>
</gene>
<organism evidence="2">
    <name type="scientific">Tanacetum cinerariifolium</name>
    <name type="common">Dalmatian daisy</name>
    <name type="synonym">Chrysanthemum cinerariifolium</name>
    <dbReference type="NCBI Taxonomy" id="118510"/>
    <lineage>
        <taxon>Eukaryota</taxon>
        <taxon>Viridiplantae</taxon>
        <taxon>Streptophyta</taxon>
        <taxon>Embryophyta</taxon>
        <taxon>Tracheophyta</taxon>
        <taxon>Spermatophyta</taxon>
        <taxon>Magnoliopsida</taxon>
        <taxon>eudicotyledons</taxon>
        <taxon>Gunneridae</taxon>
        <taxon>Pentapetalae</taxon>
        <taxon>asterids</taxon>
        <taxon>campanulids</taxon>
        <taxon>Asterales</taxon>
        <taxon>Asteraceae</taxon>
        <taxon>Asteroideae</taxon>
        <taxon>Anthemideae</taxon>
        <taxon>Anthemidinae</taxon>
        <taxon>Tanacetum</taxon>
    </lineage>
</organism>
<sequence>VTAKVKKVNDQEQIQALVDKKKAIIMEDNIISDLRFDDAEGTSCLLNEAIFEGLARMGIGAGFFGVITPLFDTMIVQAPTDMGDTLVENHQTPIVDQPSTSKPQKKQNPKRKQRKEAEVSNDESEDEDHVIDLQEAKAAQAKEIVTLKKKVTKLNKWRKSRSGGFRRLKKFGSEIALDDKTQGRTNDDEMFGVDDLAGEEVVIDTTTGEHEEQIIEDVSTAEPVTTAGEVVTTTNVKNSAASTTNVTKDGITMAKDKGKAKVIEPEVPIKKKDQMRIDEEYARKLEAKEEEEGKKTYFKIIIADGNSQVYQTFEKMFKNFNREDLEVLWAIVKDIIKKEKPVDDMDNLLSRTLKTMFENHVEDNI</sequence>
<evidence type="ECO:0000256" key="1">
    <source>
        <dbReference type="SAM" id="MobiDB-lite"/>
    </source>
</evidence>
<feature type="compositionally biased region" description="Polar residues" evidence="1">
    <location>
        <begin position="91"/>
        <end position="101"/>
    </location>
</feature>
<feature type="compositionally biased region" description="Basic residues" evidence="1">
    <location>
        <begin position="103"/>
        <end position="114"/>
    </location>
</feature>
<dbReference type="EMBL" id="BKCJ010247433">
    <property type="protein sequence ID" value="GEZ16228.1"/>
    <property type="molecule type" value="Genomic_DNA"/>
</dbReference>
<accession>A0A699I5K1</accession>
<evidence type="ECO:0000313" key="2">
    <source>
        <dbReference type="EMBL" id="GEZ16228.1"/>
    </source>
</evidence>
<feature type="non-terminal residue" evidence="2">
    <location>
        <position position="1"/>
    </location>
</feature>
<protein>
    <submittedName>
        <fullName evidence="2">Uncharacterized protein</fullName>
    </submittedName>
</protein>
<name>A0A699I5K1_TANCI</name>
<comment type="caution">
    <text evidence="2">The sequence shown here is derived from an EMBL/GenBank/DDBJ whole genome shotgun (WGS) entry which is preliminary data.</text>
</comment>
<reference evidence="2" key="1">
    <citation type="journal article" date="2019" name="Sci. Rep.">
        <title>Draft genome of Tanacetum cinerariifolium, the natural source of mosquito coil.</title>
        <authorList>
            <person name="Yamashiro T."/>
            <person name="Shiraishi A."/>
            <person name="Satake H."/>
            <person name="Nakayama K."/>
        </authorList>
    </citation>
    <scope>NUCLEOTIDE SEQUENCE</scope>
</reference>
<feature type="region of interest" description="Disordered" evidence="1">
    <location>
        <begin position="91"/>
        <end position="129"/>
    </location>
</feature>